<dbReference type="OrthoDB" id="2184209at2"/>
<evidence type="ECO:0000256" key="1">
    <source>
        <dbReference type="SAM" id="Phobius"/>
    </source>
</evidence>
<dbReference type="RefSeq" id="WP_070791286.1">
    <property type="nucleotide sequence ID" value="NZ_MKIR01000001.1"/>
</dbReference>
<evidence type="ECO:0000313" key="2">
    <source>
        <dbReference type="EMBL" id="OFI50469.1"/>
    </source>
</evidence>
<dbReference type="STRING" id="1859473.BG261_00905"/>
<sequence length="196" mass="22777">MKNKECRNCGSTQFHEKDGIWYCDYCKTPYPIPIIEESKSVEFSPIKNKVFIPKSIAIFLLTTISVSFFILEKKYNLKYTETIDTAPSTHINLGIGESSERKFPRKWTQEIYDDIRIARQKYDSKTGKYIFDGGDNYKDLKKIVGAPSNKEVQKADYGYPEKIYATWNKSEDNTLSKAIYVTYDAKTFMILDKSIF</sequence>
<comment type="caution">
    <text evidence="2">The sequence shown here is derived from an EMBL/GenBank/DDBJ whole genome shotgun (WGS) entry which is preliminary data.</text>
</comment>
<proteinExistence type="predicted"/>
<protein>
    <submittedName>
        <fullName evidence="2">Uncharacterized protein</fullName>
    </submittedName>
</protein>
<reference evidence="3" key="1">
    <citation type="submission" date="2016-09" db="EMBL/GenBank/DDBJ databases">
        <title>Draft genome sequence of a novel species of the family Streptococcaceae isolated from flowers.</title>
        <authorList>
            <person name="Chuah L.-O."/>
            <person name="Yap K.-P."/>
            <person name="Thong K.L."/>
            <person name="Liong M.T."/>
            <person name="Ahmad R."/>
            <person name="Rusul G."/>
        </authorList>
    </citation>
    <scope>NUCLEOTIDE SEQUENCE [LARGE SCALE GENOMIC DNA]</scope>
    <source>
        <strain evidence="3">DF1</strain>
    </source>
</reference>
<evidence type="ECO:0000313" key="3">
    <source>
        <dbReference type="Proteomes" id="UP000178622"/>
    </source>
</evidence>
<keyword evidence="1" id="KW-1133">Transmembrane helix</keyword>
<organism evidence="2 3">
    <name type="scientific">Floricoccus tropicus</name>
    <dbReference type="NCBI Taxonomy" id="1859473"/>
    <lineage>
        <taxon>Bacteria</taxon>
        <taxon>Bacillati</taxon>
        <taxon>Bacillota</taxon>
        <taxon>Bacilli</taxon>
        <taxon>Lactobacillales</taxon>
        <taxon>Streptococcaceae</taxon>
        <taxon>Floricoccus</taxon>
    </lineage>
</organism>
<dbReference type="EMBL" id="MKIR01000001">
    <property type="protein sequence ID" value="OFI50469.1"/>
    <property type="molecule type" value="Genomic_DNA"/>
</dbReference>
<name>A0A1E8GQF3_9LACT</name>
<accession>A0A1E8GQF3</accession>
<dbReference type="AlphaFoldDB" id="A0A1E8GQF3"/>
<keyword evidence="3" id="KW-1185">Reference proteome</keyword>
<gene>
    <name evidence="2" type="ORF">BG261_00905</name>
</gene>
<keyword evidence="1" id="KW-0812">Transmembrane</keyword>
<dbReference type="Proteomes" id="UP000178622">
    <property type="component" value="Unassembled WGS sequence"/>
</dbReference>
<keyword evidence="1" id="KW-0472">Membrane</keyword>
<feature type="transmembrane region" description="Helical" evidence="1">
    <location>
        <begin position="51"/>
        <end position="71"/>
    </location>
</feature>